<organism evidence="1">
    <name type="scientific">marine sediment metagenome</name>
    <dbReference type="NCBI Taxonomy" id="412755"/>
    <lineage>
        <taxon>unclassified sequences</taxon>
        <taxon>metagenomes</taxon>
        <taxon>ecological metagenomes</taxon>
    </lineage>
</organism>
<comment type="caution">
    <text evidence="1">The sequence shown here is derived from an EMBL/GenBank/DDBJ whole genome shotgun (WGS) entry which is preliminary data.</text>
</comment>
<accession>A0A0F9D6K1</accession>
<dbReference type="AlphaFoldDB" id="A0A0F9D6K1"/>
<proteinExistence type="predicted"/>
<evidence type="ECO:0008006" key="2">
    <source>
        <dbReference type="Google" id="ProtNLM"/>
    </source>
</evidence>
<dbReference type="InterPro" id="IPR058248">
    <property type="entry name" value="Lxx211020-like"/>
</dbReference>
<dbReference type="Gene3D" id="2.60.40.1890">
    <property type="entry name" value="PCu(A)C copper chaperone"/>
    <property type="match status" value="1"/>
</dbReference>
<gene>
    <name evidence="1" type="ORF">LCGC14_2525880</name>
</gene>
<dbReference type="EMBL" id="LAZR01040858">
    <property type="protein sequence ID" value="KKL13426.1"/>
    <property type="molecule type" value="Genomic_DNA"/>
</dbReference>
<evidence type="ECO:0000313" key="1">
    <source>
        <dbReference type="EMBL" id="KKL13426.1"/>
    </source>
</evidence>
<dbReference type="PANTHER" id="PTHR36302:SF1">
    <property type="entry name" value="COPPER CHAPERONE PCU(A)C"/>
    <property type="match status" value="1"/>
</dbReference>
<dbReference type="Pfam" id="PF04314">
    <property type="entry name" value="PCuAC"/>
    <property type="match status" value="1"/>
</dbReference>
<dbReference type="PANTHER" id="PTHR36302">
    <property type="entry name" value="BLR7088 PROTEIN"/>
    <property type="match status" value="1"/>
</dbReference>
<reference evidence="1" key="1">
    <citation type="journal article" date="2015" name="Nature">
        <title>Complex archaea that bridge the gap between prokaryotes and eukaryotes.</title>
        <authorList>
            <person name="Spang A."/>
            <person name="Saw J.H."/>
            <person name="Jorgensen S.L."/>
            <person name="Zaremba-Niedzwiedzka K."/>
            <person name="Martijn J."/>
            <person name="Lind A.E."/>
            <person name="van Eijk R."/>
            <person name="Schleper C."/>
            <person name="Guy L."/>
            <person name="Ettema T.J."/>
        </authorList>
    </citation>
    <scope>NUCLEOTIDE SEQUENCE</scope>
</reference>
<protein>
    <recommendedName>
        <fullName evidence="2">Copper chaperone PCu(A)C</fullName>
    </recommendedName>
</protein>
<dbReference type="InterPro" id="IPR036182">
    <property type="entry name" value="PCuAC_sf"/>
</dbReference>
<name>A0A0F9D6K1_9ZZZZ</name>
<sequence length="150" mass="15607">MIFKTAIALLTLATPALAGAVTVEPTCLRETLPGNASSAAYALIRNDGEVADRLIGLKADFAGKAELHVMRHEDGVMSMSPLDDLTIAPGEHAVLAPAGLHIMLMGITGDLRAGQTYPITLIFETAGEITAEFPAVTTAGLRDCGPDHAN</sequence>
<dbReference type="InterPro" id="IPR007410">
    <property type="entry name" value="LpqE-like"/>
</dbReference>
<dbReference type="SUPFAM" id="SSF110087">
    <property type="entry name" value="DR1885-like metal-binding protein"/>
    <property type="match status" value="1"/>
</dbReference>